<evidence type="ECO:0000259" key="2">
    <source>
        <dbReference type="Pfam" id="PF10908"/>
    </source>
</evidence>
<dbReference type="RefSeq" id="WP_238314893.1">
    <property type="nucleotide sequence ID" value="NZ_BPQV01000019.1"/>
</dbReference>
<evidence type="ECO:0000313" key="4">
    <source>
        <dbReference type="Proteomes" id="UP001055156"/>
    </source>
</evidence>
<dbReference type="Pfam" id="PF10908">
    <property type="entry name" value="Tlde1_dom"/>
    <property type="match status" value="1"/>
</dbReference>
<keyword evidence="1" id="KW-0472">Membrane</keyword>
<sequence length="390" mass="40947">MDYVAYSSIRRVRRRSRSRNRFLPMLALAAIGAAGYGGLLLRHDAEPVAVAEAPQAERPAPEPQATPAPSFAWMLDPSPALGRGAQTLGLPNRPVPAARLAAALPQSQESAPAEAITTPAALPAPKPAPRILAETPAAAPKPVAQAVPLPVSRPPELRPANPPQTPRILASRSLASRAVASRVTTQSTRSVFAAATPQPPAAERSFFETIFGGDSTPASERSSATALAYAGPDSDAIAMTPRNRLLPAPPSVSSGATAVYDITAQRVYLPSGEVLEAHSGLGAAQDNPNHVHLRMRGATPPGTYDLREREALFHGVRAIRLTPVGGSGTIYGRNGLLAHTYMLGASGASNGCVVFRNYDRFLQAYLRGEVRRLVVVASGGRDAMANIANR</sequence>
<dbReference type="EMBL" id="BPQV01000019">
    <property type="protein sequence ID" value="GJE29725.1"/>
    <property type="molecule type" value="Genomic_DNA"/>
</dbReference>
<keyword evidence="1" id="KW-0812">Transmembrane</keyword>
<keyword evidence="1" id="KW-1133">Transmembrane helix</keyword>
<keyword evidence="4" id="KW-1185">Reference proteome</keyword>
<evidence type="ECO:0000256" key="1">
    <source>
        <dbReference type="SAM" id="Phobius"/>
    </source>
</evidence>
<reference evidence="3" key="2">
    <citation type="submission" date="2021-08" db="EMBL/GenBank/DDBJ databases">
        <authorList>
            <person name="Tani A."/>
            <person name="Ola A."/>
            <person name="Ogura Y."/>
            <person name="Katsura K."/>
            <person name="Hayashi T."/>
        </authorList>
    </citation>
    <scope>NUCLEOTIDE SEQUENCE</scope>
    <source>
        <strain evidence="3">NBRC 15689</strain>
    </source>
</reference>
<dbReference type="Proteomes" id="UP001055156">
    <property type="component" value="Unassembled WGS sequence"/>
</dbReference>
<protein>
    <recommendedName>
        <fullName evidence="2">Tlde1 domain-containing protein</fullName>
    </recommendedName>
</protein>
<feature type="transmembrane region" description="Helical" evidence="1">
    <location>
        <begin position="21"/>
        <end position="41"/>
    </location>
</feature>
<gene>
    <name evidence="3" type="ORF">LKMONMHP_4609</name>
</gene>
<proteinExistence type="predicted"/>
<dbReference type="InterPro" id="IPR021225">
    <property type="entry name" value="Tlde1_dom"/>
</dbReference>
<name>A0ABQ4THW1_METOR</name>
<reference evidence="3" key="1">
    <citation type="journal article" date="2021" name="Front. Microbiol.">
        <title>Comprehensive Comparative Genomics and Phenotyping of Methylobacterium Species.</title>
        <authorList>
            <person name="Alessa O."/>
            <person name="Ogura Y."/>
            <person name="Fujitani Y."/>
            <person name="Takami H."/>
            <person name="Hayashi T."/>
            <person name="Sahin N."/>
            <person name="Tani A."/>
        </authorList>
    </citation>
    <scope>NUCLEOTIDE SEQUENCE</scope>
    <source>
        <strain evidence="3">NBRC 15689</strain>
    </source>
</reference>
<comment type="caution">
    <text evidence="3">The sequence shown here is derived from an EMBL/GenBank/DDBJ whole genome shotgun (WGS) entry which is preliminary data.</text>
</comment>
<feature type="domain" description="Tlde1" evidence="2">
    <location>
        <begin position="274"/>
        <end position="377"/>
    </location>
</feature>
<accession>A0ABQ4THW1</accession>
<organism evidence="3 4">
    <name type="scientific">Methylobacterium organophilum</name>
    <dbReference type="NCBI Taxonomy" id="410"/>
    <lineage>
        <taxon>Bacteria</taxon>
        <taxon>Pseudomonadati</taxon>
        <taxon>Pseudomonadota</taxon>
        <taxon>Alphaproteobacteria</taxon>
        <taxon>Hyphomicrobiales</taxon>
        <taxon>Methylobacteriaceae</taxon>
        <taxon>Methylobacterium</taxon>
    </lineage>
</organism>
<evidence type="ECO:0000313" key="3">
    <source>
        <dbReference type="EMBL" id="GJE29725.1"/>
    </source>
</evidence>